<sequence>MPPTTLCFLLPALTFPSLFPSWPPEHLSQALRHQCPQGSPGLLFSSRSTCSAFKFAGSLRFYLKVFLKSHSVAQAGVQWHDLSSPQPPPPRFKQFSCLSIPSSWDYRHNPDKTSQHCFQTSA</sequence>
<feature type="chain" id="PRO_5004282902" evidence="1">
    <location>
        <begin position="21"/>
        <end position="122"/>
    </location>
</feature>
<dbReference type="EMBL" id="AK130379">
    <property type="protein sequence ID" value="BAC85336.1"/>
    <property type="molecule type" value="mRNA"/>
</dbReference>
<evidence type="ECO:0000256" key="1">
    <source>
        <dbReference type="SAM" id="SignalP"/>
    </source>
</evidence>
<dbReference type="PeptideAtlas" id="Q6ZNY9"/>
<feature type="signal peptide" evidence="1">
    <location>
        <begin position="1"/>
        <end position="20"/>
    </location>
</feature>
<accession>Q6ZNY9</accession>
<organism evidence="2">
    <name type="scientific">Homo sapiens</name>
    <name type="common">Human</name>
    <dbReference type="NCBI Taxonomy" id="9606"/>
    <lineage>
        <taxon>Eukaryota</taxon>
        <taxon>Metazoa</taxon>
        <taxon>Chordata</taxon>
        <taxon>Craniata</taxon>
        <taxon>Vertebrata</taxon>
        <taxon>Euteleostomi</taxon>
        <taxon>Mammalia</taxon>
        <taxon>Eutheria</taxon>
        <taxon>Euarchontoglires</taxon>
        <taxon>Primates</taxon>
        <taxon>Haplorrhini</taxon>
        <taxon>Catarrhini</taxon>
        <taxon>Hominidae</taxon>
        <taxon>Homo</taxon>
    </lineage>
</organism>
<evidence type="ECO:0000313" key="2">
    <source>
        <dbReference type="EMBL" id="BAC85336.1"/>
    </source>
</evidence>
<dbReference type="PANTHER" id="PTHR46254">
    <property type="entry name" value="PROTEIN GVQW1-RELATED"/>
    <property type="match status" value="1"/>
</dbReference>
<proteinExistence type="evidence at transcript level"/>
<protein>
    <submittedName>
        <fullName evidence="2">cDNA FLJ26869 fis, clone PRS08627</fullName>
    </submittedName>
</protein>
<keyword evidence="1" id="KW-0732">Signal</keyword>
<reference evidence="2" key="1">
    <citation type="submission" date="2003-07" db="EMBL/GenBank/DDBJ databases">
        <title>NEDO human cDNA sequencing project.</title>
        <authorList>
            <person name="Ninomiya K."/>
            <person name="Wagatsuma M."/>
            <person name="Kanda K."/>
            <person name="Kondo H."/>
            <person name="Yokoi T."/>
            <person name="Kodaira H."/>
            <person name="Furuya T."/>
            <person name="Takahashi M."/>
            <person name="Kikkawa E."/>
            <person name="Omura Y."/>
            <person name="Abe K."/>
            <person name="Kamihara K."/>
            <person name="Katsuta N."/>
            <person name="Sato K."/>
            <person name="Tanikawa M."/>
            <person name="Yamazaki M."/>
            <person name="Suzuki Y."/>
            <person name="Hata H."/>
            <person name="Nakagawa K."/>
            <person name="Mizuno S."/>
            <person name="Morinaga M."/>
            <person name="Kawamura M."/>
            <person name="Sugiyama T."/>
            <person name="Irie R."/>
            <person name="Otsuki T."/>
            <person name="Sato H."/>
            <person name="Nishikawa T."/>
            <person name="Sugiyama A."/>
            <person name="Kawakami B."/>
            <person name="Nagai K."/>
            <person name="Isogai T."/>
            <person name="Sugano S."/>
        </authorList>
    </citation>
    <scope>NUCLEOTIDE SEQUENCE</scope>
    <source>
        <tissue evidence="2">Prostate</tissue>
    </source>
</reference>
<name>Q6ZNY9_HUMAN</name>
<dbReference type="AlphaFoldDB" id="Q6ZNY9"/>